<name>A0A5C6F9P0_9BACT</name>
<evidence type="ECO:0000313" key="1">
    <source>
        <dbReference type="EMBL" id="TWU56876.1"/>
    </source>
</evidence>
<dbReference type="OrthoDB" id="9771846at2"/>
<keyword evidence="2" id="KW-1185">Reference proteome</keyword>
<dbReference type="CDD" id="cd04186">
    <property type="entry name" value="GT_2_like_c"/>
    <property type="match status" value="1"/>
</dbReference>
<evidence type="ECO:0000313" key="2">
    <source>
        <dbReference type="Proteomes" id="UP000318288"/>
    </source>
</evidence>
<dbReference type="EMBL" id="SJPW01000003">
    <property type="protein sequence ID" value="TWU56876.1"/>
    <property type="molecule type" value="Genomic_DNA"/>
</dbReference>
<comment type="caution">
    <text evidence="1">The sequence shown here is derived from an EMBL/GenBank/DDBJ whole genome shotgun (WGS) entry which is preliminary data.</text>
</comment>
<organism evidence="1 2">
    <name type="scientific">Rubripirellula tenax</name>
    <dbReference type="NCBI Taxonomy" id="2528015"/>
    <lineage>
        <taxon>Bacteria</taxon>
        <taxon>Pseudomonadati</taxon>
        <taxon>Planctomycetota</taxon>
        <taxon>Planctomycetia</taxon>
        <taxon>Pirellulales</taxon>
        <taxon>Pirellulaceae</taxon>
        <taxon>Rubripirellula</taxon>
    </lineage>
</organism>
<dbReference type="RefSeq" id="WP_146458272.1">
    <property type="nucleotide sequence ID" value="NZ_SJPW01000003.1"/>
</dbReference>
<dbReference type="Pfam" id="PF13641">
    <property type="entry name" value="Glyco_tranf_2_3"/>
    <property type="match status" value="1"/>
</dbReference>
<accession>A0A5C6F9P0</accession>
<dbReference type="EC" id="2.4.1.289" evidence="1"/>
<dbReference type="GO" id="GO:0102096">
    <property type="term" value="F:decaprenyl-N-acetyl-alpha-D-glucosaminyl-pyrophosphate:dTDP-alpha-L-rhamnose rhamnosyltransferase activity"/>
    <property type="evidence" value="ECO:0007669"/>
    <property type="project" value="UniProtKB-EC"/>
</dbReference>
<dbReference type="Proteomes" id="UP000318288">
    <property type="component" value="Unassembled WGS sequence"/>
</dbReference>
<dbReference type="PANTHER" id="PTHR43179:SF7">
    <property type="entry name" value="RHAMNOSYLTRANSFERASE WBBL"/>
    <property type="match status" value="1"/>
</dbReference>
<proteinExistence type="predicted"/>
<reference evidence="1 2" key="1">
    <citation type="submission" date="2019-02" db="EMBL/GenBank/DDBJ databases">
        <title>Deep-cultivation of Planctomycetes and their phenomic and genomic characterization uncovers novel biology.</title>
        <authorList>
            <person name="Wiegand S."/>
            <person name="Jogler M."/>
            <person name="Boedeker C."/>
            <person name="Pinto D."/>
            <person name="Vollmers J."/>
            <person name="Rivas-Marin E."/>
            <person name="Kohn T."/>
            <person name="Peeters S.H."/>
            <person name="Heuer A."/>
            <person name="Rast P."/>
            <person name="Oberbeckmann S."/>
            <person name="Bunk B."/>
            <person name="Jeske O."/>
            <person name="Meyerdierks A."/>
            <person name="Storesund J.E."/>
            <person name="Kallscheuer N."/>
            <person name="Luecker S."/>
            <person name="Lage O.M."/>
            <person name="Pohl T."/>
            <person name="Merkel B.J."/>
            <person name="Hornburger P."/>
            <person name="Mueller R.-W."/>
            <person name="Bruemmer F."/>
            <person name="Labrenz M."/>
            <person name="Spormann A.M."/>
            <person name="Op Den Camp H."/>
            <person name="Overmann J."/>
            <person name="Amann R."/>
            <person name="Jetten M.S.M."/>
            <person name="Mascher T."/>
            <person name="Medema M.H."/>
            <person name="Devos D.P."/>
            <person name="Kaster A.-K."/>
            <person name="Ovreas L."/>
            <person name="Rohde M."/>
            <person name="Galperin M.Y."/>
            <person name="Jogler C."/>
        </authorList>
    </citation>
    <scope>NUCLEOTIDE SEQUENCE [LARGE SCALE GENOMIC DNA]</scope>
    <source>
        <strain evidence="1 2">Poly51</strain>
    </source>
</reference>
<dbReference type="AlphaFoldDB" id="A0A5C6F9P0"/>
<gene>
    <name evidence="1" type="primary">wbbL</name>
    <name evidence="1" type="ORF">Poly51_27940</name>
</gene>
<dbReference type="Gene3D" id="3.90.550.10">
    <property type="entry name" value="Spore Coat Polysaccharide Biosynthesis Protein SpsA, Chain A"/>
    <property type="match status" value="1"/>
</dbReference>
<sequence length="327" mass="36364">MNTSIVIVNYRTAPLTCDCLASLATHVVGRSDVHVALVDNASGDDSVDVLRAAIEANGWQSWVTLMPLDRNGGFAFGNNAAIRDVLAVTSDDAGGRSKTDLVWLLNPDTLVREGALEHMIAYLDANPEVGIVGSRLEDRDGTAQRSAFRFPSLASEIDDGLRLGIVSRLFSKKIIAPPISESAIRTDWVCGASMLIRREVFEAISVLDENYFMYYEETDFCRQAALAGWACGYEPRSRVVHLVGQASGVQIQSKPQKRRPQYWFESRRRYFVKNHGFLFTCVTDLAWGACYSLYRIRAAVQRKTVTDPPCFLFDFFRNSAIVRGGAM</sequence>
<keyword evidence="1" id="KW-0808">Transferase</keyword>
<dbReference type="InterPro" id="IPR029044">
    <property type="entry name" value="Nucleotide-diphossugar_trans"/>
</dbReference>
<dbReference type="PANTHER" id="PTHR43179">
    <property type="entry name" value="RHAMNOSYLTRANSFERASE WBBL"/>
    <property type="match status" value="1"/>
</dbReference>
<dbReference type="SUPFAM" id="SSF53448">
    <property type="entry name" value="Nucleotide-diphospho-sugar transferases"/>
    <property type="match status" value="1"/>
</dbReference>
<keyword evidence="1" id="KW-0328">Glycosyltransferase</keyword>
<protein>
    <submittedName>
        <fullName evidence="1">N-acetylglucosaminyl-diphospho-decaprenol L-rhamnosyltransferase</fullName>
        <ecNumber evidence="1">2.4.1.289</ecNumber>
    </submittedName>
</protein>